<evidence type="ECO:0000313" key="2">
    <source>
        <dbReference type="EMBL" id="KAK7318070.1"/>
    </source>
</evidence>
<evidence type="ECO:0000313" key="3">
    <source>
        <dbReference type="Proteomes" id="UP001359559"/>
    </source>
</evidence>
<dbReference type="AlphaFoldDB" id="A0AAN9KHM8"/>
<organism evidence="2 3">
    <name type="scientific">Clitoria ternatea</name>
    <name type="common">Butterfly pea</name>
    <dbReference type="NCBI Taxonomy" id="43366"/>
    <lineage>
        <taxon>Eukaryota</taxon>
        <taxon>Viridiplantae</taxon>
        <taxon>Streptophyta</taxon>
        <taxon>Embryophyta</taxon>
        <taxon>Tracheophyta</taxon>
        <taxon>Spermatophyta</taxon>
        <taxon>Magnoliopsida</taxon>
        <taxon>eudicotyledons</taxon>
        <taxon>Gunneridae</taxon>
        <taxon>Pentapetalae</taxon>
        <taxon>rosids</taxon>
        <taxon>fabids</taxon>
        <taxon>Fabales</taxon>
        <taxon>Fabaceae</taxon>
        <taxon>Papilionoideae</taxon>
        <taxon>50 kb inversion clade</taxon>
        <taxon>NPAAA clade</taxon>
        <taxon>indigoferoid/millettioid clade</taxon>
        <taxon>Phaseoleae</taxon>
        <taxon>Clitoria</taxon>
    </lineage>
</organism>
<feature type="compositionally biased region" description="Basic residues" evidence="1">
    <location>
        <begin position="28"/>
        <end position="38"/>
    </location>
</feature>
<gene>
    <name evidence="2" type="ORF">RJT34_02768</name>
</gene>
<comment type="caution">
    <text evidence="2">The sequence shown here is derived from an EMBL/GenBank/DDBJ whole genome shotgun (WGS) entry which is preliminary data.</text>
</comment>
<dbReference type="EMBL" id="JAYKXN010000001">
    <property type="protein sequence ID" value="KAK7318070.1"/>
    <property type="molecule type" value="Genomic_DNA"/>
</dbReference>
<dbReference type="Proteomes" id="UP001359559">
    <property type="component" value="Unassembled WGS sequence"/>
</dbReference>
<sequence>MPPKPKTASSQQPAPPVEDLFTTLNRHIHSRHRSRRRGCAPMQGRRADKNDRVGNALSAIRSSPTTLDDFHFLKAPQFPLSSVFSNWLISGN</sequence>
<name>A0AAN9KHM8_CLITE</name>
<feature type="region of interest" description="Disordered" evidence="1">
    <location>
        <begin position="28"/>
        <end position="54"/>
    </location>
</feature>
<keyword evidence="3" id="KW-1185">Reference proteome</keyword>
<accession>A0AAN9KHM8</accession>
<reference evidence="2 3" key="1">
    <citation type="submission" date="2024-01" db="EMBL/GenBank/DDBJ databases">
        <title>The genomes of 5 underutilized Papilionoideae crops provide insights into root nodulation and disease resistance.</title>
        <authorList>
            <person name="Yuan L."/>
        </authorList>
    </citation>
    <scope>NUCLEOTIDE SEQUENCE [LARGE SCALE GENOMIC DNA]</scope>
    <source>
        <strain evidence="2">LY-2023</strain>
        <tissue evidence="2">Leaf</tissue>
    </source>
</reference>
<proteinExistence type="predicted"/>
<evidence type="ECO:0000256" key="1">
    <source>
        <dbReference type="SAM" id="MobiDB-lite"/>
    </source>
</evidence>
<protein>
    <submittedName>
        <fullName evidence="2">Uncharacterized protein</fullName>
    </submittedName>
</protein>